<dbReference type="GO" id="GO:0008745">
    <property type="term" value="F:N-acetylmuramoyl-L-alanine amidase activity"/>
    <property type="evidence" value="ECO:0007669"/>
    <property type="project" value="UniProtKB-EC"/>
</dbReference>
<dbReference type="CDD" id="cd02696">
    <property type="entry name" value="MurNAc-LAA"/>
    <property type="match status" value="1"/>
</dbReference>
<dbReference type="SMART" id="SM00287">
    <property type="entry name" value="SH3b"/>
    <property type="match status" value="2"/>
</dbReference>
<dbReference type="SMART" id="SM00646">
    <property type="entry name" value="Ami_3"/>
    <property type="match status" value="1"/>
</dbReference>
<gene>
    <name evidence="6" type="primary">txxe 2740-yrvJ</name>
    <name evidence="6" type="ORF">TXXE_18585</name>
</gene>
<feature type="domain" description="SH3b" evidence="5">
    <location>
        <begin position="40"/>
        <end position="102"/>
    </location>
</feature>
<dbReference type="Pfam" id="PF01520">
    <property type="entry name" value="Amidase_3"/>
    <property type="match status" value="1"/>
</dbReference>
<accession>A0ABN7S942</accession>
<dbReference type="InterPro" id="IPR003646">
    <property type="entry name" value="SH3-like_bac-type"/>
</dbReference>
<reference evidence="6 7" key="1">
    <citation type="submission" date="2021-04" db="EMBL/GenBank/DDBJ databases">
        <authorList>
            <person name="Rakotoarivonina H."/>
        </authorList>
    </citation>
    <scope>NUCLEOTIDE SEQUENCE [LARGE SCALE GENOMIC DNA]</scope>
    <source>
        <strain evidence="6 7">XE</strain>
    </source>
</reference>
<evidence type="ECO:0000256" key="4">
    <source>
        <dbReference type="SAM" id="SignalP"/>
    </source>
</evidence>
<dbReference type="SUPFAM" id="SSF50044">
    <property type="entry name" value="SH3-domain"/>
    <property type="match status" value="1"/>
</dbReference>
<comment type="caution">
    <text evidence="6">The sequence shown here is derived from an EMBL/GenBank/DDBJ whole genome shotgun (WGS) entry which is preliminary data.</text>
</comment>
<dbReference type="Gene3D" id="2.30.30.40">
    <property type="entry name" value="SH3 Domains"/>
    <property type="match status" value="2"/>
</dbReference>
<dbReference type="PANTHER" id="PTHR30404:SF7">
    <property type="entry name" value="CELL WALL AMIDASE LYTH-RELATED"/>
    <property type="match status" value="1"/>
</dbReference>
<feature type="domain" description="SH3b" evidence="5">
    <location>
        <begin position="145"/>
        <end position="212"/>
    </location>
</feature>
<organism evidence="6 7">
    <name type="scientific">Thermobacillus xylanilyticus</name>
    <dbReference type="NCBI Taxonomy" id="76633"/>
    <lineage>
        <taxon>Bacteria</taxon>
        <taxon>Bacillati</taxon>
        <taxon>Bacillota</taxon>
        <taxon>Bacilli</taxon>
        <taxon>Bacillales</taxon>
        <taxon>Paenibacillaceae</taxon>
        <taxon>Thermobacillus</taxon>
    </lineage>
</organism>
<proteinExistence type="predicted"/>
<feature type="chain" id="PRO_5046296837" evidence="4">
    <location>
        <begin position="24"/>
        <end position="406"/>
    </location>
</feature>
<dbReference type="InterPro" id="IPR002508">
    <property type="entry name" value="MurNAc-LAA_cat"/>
</dbReference>
<dbReference type="InterPro" id="IPR036028">
    <property type="entry name" value="SH3-like_dom_sf"/>
</dbReference>
<keyword evidence="1 6" id="KW-0378">Hydrolase</keyword>
<evidence type="ECO:0000313" key="7">
    <source>
        <dbReference type="Proteomes" id="UP000681526"/>
    </source>
</evidence>
<dbReference type="InterPro" id="IPR050695">
    <property type="entry name" value="N-acetylmuramoyl_amidase_3"/>
</dbReference>
<dbReference type="Proteomes" id="UP000681526">
    <property type="component" value="Unassembled WGS sequence"/>
</dbReference>
<dbReference type="Pfam" id="PF08239">
    <property type="entry name" value="SH3_3"/>
    <property type="match status" value="2"/>
</dbReference>
<sequence length="406" mass="42765">MIRVFLVAAACCLAAVLGLPADAAPGAESPASANSASAAVSRYTVTADILNVRGEPSLTAPVIGKLKQGAVVEKLEESGEWFRVRAGELTGWAHSDYLQPADDGTVTGPDEDGLTDAAPPPSNPKAIGRGIRGTASRKPVETETADNAVRTGHVLGDAVRVRTGPGTDYEIEGHLNRGDRVSVIASEGEWYRIETESGLAGWIAAAYIGFRTDGEPAGDALRGRVIVVDPGHGGNDSGTIGTTYGTYEKTLNLSTALLLKRELELRGAVVVMTRAADEEKPSLQERVEIAARSGGDAFVSIHYNSAETKASGILTFYYSAGKDKPLAAAIEHRLAEGGLGLDSNGISFGNFHVVRENSLPAVLLELGFLTNERDEGLARTESYQLAAARAIAQGLEDYFASQEERS</sequence>
<keyword evidence="4" id="KW-0732">Signal</keyword>
<dbReference type="PANTHER" id="PTHR30404">
    <property type="entry name" value="N-ACETYLMURAMOYL-L-ALANINE AMIDASE"/>
    <property type="match status" value="1"/>
</dbReference>
<dbReference type="Gene3D" id="3.40.630.40">
    <property type="entry name" value="Zn-dependent exopeptidases"/>
    <property type="match status" value="1"/>
</dbReference>
<name>A0ABN7S942_THEXY</name>
<dbReference type="EMBL" id="CAJRAY010000097">
    <property type="protein sequence ID" value="CAG5092718.1"/>
    <property type="molecule type" value="Genomic_DNA"/>
</dbReference>
<evidence type="ECO:0000256" key="1">
    <source>
        <dbReference type="ARBA" id="ARBA00022801"/>
    </source>
</evidence>
<keyword evidence="2" id="KW-0961">Cell wall biogenesis/degradation</keyword>
<evidence type="ECO:0000256" key="2">
    <source>
        <dbReference type="ARBA" id="ARBA00023316"/>
    </source>
</evidence>
<evidence type="ECO:0000313" key="6">
    <source>
        <dbReference type="EMBL" id="CAG5092718.1"/>
    </source>
</evidence>
<protein>
    <submittedName>
        <fullName evidence="6">N-acetylmuramoyl-L-alanine amidase, family 3</fullName>
        <ecNumber evidence="6">3.5.1.28</ecNumber>
    </submittedName>
</protein>
<feature type="signal peptide" evidence="4">
    <location>
        <begin position="1"/>
        <end position="23"/>
    </location>
</feature>
<dbReference type="SUPFAM" id="SSF53187">
    <property type="entry name" value="Zn-dependent exopeptidases"/>
    <property type="match status" value="1"/>
</dbReference>
<dbReference type="PROSITE" id="PS51781">
    <property type="entry name" value="SH3B"/>
    <property type="match status" value="2"/>
</dbReference>
<evidence type="ECO:0000259" key="5">
    <source>
        <dbReference type="PROSITE" id="PS51781"/>
    </source>
</evidence>
<feature type="region of interest" description="Disordered" evidence="3">
    <location>
        <begin position="95"/>
        <end position="144"/>
    </location>
</feature>
<dbReference type="EC" id="3.5.1.28" evidence="6"/>
<keyword evidence="7" id="KW-1185">Reference proteome</keyword>
<evidence type="ECO:0000256" key="3">
    <source>
        <dbReference type="SAM" id="MobiDB-lite"/>
    </source>
</evidence>
<dbReference type="RefSeq" id="WP_213486656.1">
    <property type="nucleotide sequence ID" value="NZ_CAJRAY010000097.1"/>
</dbReference>